<dbReference type="EMBL" id="GBXM01081791">
    <property type="protein sequence ID" value="JAH26786.1"/>
    <property type="molecule type" value="Transcribed_RNA"/>
</dbReference>
<sequence length="133" mass="14695">MYRGENGREWETGNEQFGLFAQQKESHNGGPMTFPCIKRSVLDSPLLWGVLSVPCLSHSLSISPSLSLPLSFSHSVALSVSLSHSLVRDKKHSCPLLLIPIDPATVCSFIQLKPLHHLLHRFLLHGITSLCCL</sequence>
<accession>A0A0E9RCD7</accession>
<name>A0A0E9RCD7_ANGAN</name>
<dbReference type="AlphaFoldDB" id="A0A0E9RCD7"/>
<organism evidence="1">
    <name type="scientific">Anguilla anguilla</name>
    <name type="common">European freshwater eel</name>
    <name type="synonym">Muraena anguilla</name>
    <dbReference type="NCBI Taxonomy" id="7936"/>
    <lineage>
        <taxon>Eukaryota</taxon>
        <taxon>Metazoa</taxon>
        <taxon>Chordata</taxon>
        <taxon>Craniata</taxon>
        <taxon>Vertebrata</taxon>
        <taxon>Euteleostomi</taxon>
        <taxon>Actinopterygii</taxon>
        <taxon>Neopterygii</taxon>
        <taxon>Teleostei</taxon>
        <taxon>Anguilliformes</taxon>
        <taxon>Anguillidae</taxon>
        <taxon>Anguilla</taxon>
    </lineage>
</organism>
<reference evidence="1" key="1">
    <citation type="submission" date="2014-11" db="EMBL/GenBank/DDBJ databases">
        <authorList>
            <person name="Amaro Gonzalez C."/>
        </authorList>
    </citation>
    <scope>NUCLEOTIDE SEQUENCE</scope>
</reference>
<evidence type="ECO:0000313" key="1">
    <source>
        <dbReference type="EMBL" id="JAH26786.1"/>
    </source>
</evidence>
<proteinExistence type="predicted"/>
<reference evidence="1" key="2">
    <citation type="journal article" date="2015" name="Fish Shellfish Immunol.">
        <title>Early steps in the European eel (Anguilla anguilla)-Vibrio vulnificus interaction in the gills: Role of the RtxA13 toxin.</title>
        <authorList>
            <person name="Callol A."/>
            <person name="Pajuelo D."/>
            <person name="Ebbesson L."/>
            <person name="Teles M."/>
            <person name="MacKenzie S."/>
            <person name="Amaro C."/>
        </authorList>
    </citation>
    <scope>NUCLEOTIDE SEQUENCE</scope>
</reference>
<protein>
    <submittedName>
        <fullName evidence="1">Uncharacterized protein</fullName>
    </submittedName>
</protein>